<keyword evidence="2" id="KW-0175">Coiled coil</keyword>
<evidence type="ECO:0000256" key="1">
    <source>
        <dbReference type="ARBA" id="ARBA00022737"/>
    </source>
</evidence>
<dbReference type="PANTHER" id="PTHR32305">
    <property type="match status" value="1"/>
</dbReference>
<dbReference type="InterPro" id="IPR031325">
    <property type="entry name" value="RHS_repeat"/>
</dbReference>
<dbReference type="Proteomes" id="UP000199207">
    <property type="component" value="Unassembled WGS sequence"/>
</dbReference>
<dbReference type="Pfam" id="PF20148">
    <property type="entry name" value="DUF6531"/>
    <property type="match status" value="1"/>
</dbReference>
<dbReference type="Pfam" id="PF21725">
    <property type="entry name" value="T7SS_signal"/>
    <property type="match status" value="1"/>
</dbReference>
<dbReference type="InterPro" id="IPR022385">
    <property type="entry name" value="Rhs_assc_core"/>
</dbReference>
<evidence type="ECO:0000313" key="9">
    <source>
        <dbReference type="Proteomes" id="UP000199207"/>
    </source>
</evidence>
<feature type="transmembrane region" description="Helical" evidence="4">
    <location>
        <begin position="235"/>
        <end position="263"/>
    </location>
</feature>
<sequence>MGRASDWSPLDMDSDPTPGDPSRIEQLGNKFTTFADDVYDALQKVRALGEDGTLAAFVGESADSYRDKFDKVPPNLEKLHTSYDLAGQALLTYAPKLEDAQRDADQALTDAEDARAELATAQSWLERATSALEDAEEEAEPPDEEEVSAEVRRALADAQLDAGNAQTAVDDAREKLNAAIALAQQAKEAREEAAERCKRDLEEASDAGMQNKKWWQKAVDWVVDNWDTIVNVCKIIVAVVGIIAMIIGGPLALLVLAAALIVLADTLIKYANGEASLWDVAFAALDCIPGMKGLTTAAGLLKGVKSGLKGLKQGVKGLGRTLRRNGRPVEVKVCKTDPIDMATGEMVMDSVDVDLTGVLPLRIERHHISSYADGRSFGRSWASTLDQRLVLDDSGAQFFSADGMVLDYPVPLPDPRLPVLPVEGPRWELSWDGRPGGAMSVRRRDTHQNLHFAAVDGVPSHHLPLVAMTDLNGNRITFHYESGVLTEIRHSGGYRLGVSVYDDRVTALRLLSDPAEPVLIAYDYDDAGNLSKVYNSSGLPSLLFYDDRHRITGWQDRNGNWYRYTYDAEGRCVATEGVDSFLSSRIEYETEHGRTVFTDSLGHTTVFQFNDCYQLVAETDPTGATTRYEYDRFDRPLRVTDPLGRNTSYAYDAEGNLTAVTRPDGTVFAAEYNELGLPVVITEPDGSQWHQTYDDAGNQISVTDPAGGVTRYAFGPGGGLTRATNAAGETTEVRCDSAGLPVWARTASGAETHYRRDAMGRPAEIVHPSGAVSRIEWSTEGKVTRQEDPEGGVQRWEWDPEGNNTRHTDAAGNTTRFEYGAFDLLRRRIDPDGAVYSFAHDTELNTTRITNPQGLSWDYRRDPLGRLTGERDYNGRSIIYRRNAAGELTETVNPLGELTRYLRDKLGQVVAKDAAGVLTEYRRDPAGRIVRAIGPDAELVLERDGLGQIVAETCNGRALRTAFDALGRPVRRITPAGIEVRWEHDPSRRQRRLTAAGRTLTFALDAGGREVSRLADEEALLTQDWDAAGRLTRQTLPVTGVAKTFSYRPDHVLSGVHDSRSGDTAYTLDPLGRVTRVDGSNWSEEYTYDRTGSQTGAHWTAEGTAHTDSIGERAHQQAAIASAGRVSFDYDAAGRVIARRTRTLSGTTRTVRYVWDADDQLREIRLPDGSRWLYRYDPLGRRIEKQHLAADGTPGPRTLFTWDGTRLAEQSTQHPGSPDTTTTAWEYDPETENPVAQLEHRARSSALTPPQGTEDIRLYSVITDFVGTPTRLVDASGTIAWELNTTVWGVPRSDTRKATACPLRFPGQYYDDESGLHYNYHRYYDPDVARYLSPDPLGLTAGPHHYNYVPNPFLWIDPLGLACTVVRHFTTKRSYQQIMSGGGKGKILLKASKPGKGHPEGVYLTPLSPADIAKKKGGFKSYLGITREKSEYMIEFKMDGDLLQGIRGGRGDHVVYSPKDLEIPHENISYHGPTADWTAS</sequence>
<dbReference type="InterPro" id="IPR056823">
    <property type="entry name" value="TEN-like_YD-shell"/>
</dbReference>
<dbReference type="EMBL" id="FOLM01000015">
    <property type="protein sequence ID" value="SFD43422.1"/>
    <property type="molecule type" value="Genomic_DNA"/>
</dbReference>
<feature type="region of interest" description="Disordered" evidence="3">
    <location>
        <begin position="1"/>
        <end position="26"/>
    </location>
</feature>
<evidence type="ECO:0000256" key="4">
    <source>
        <dbReference type="SAM" id="Phobius"/>
    </source>
</evidence>
<dbReference type="SUPFAM" id="SSF63829">
    <property type="entry name" value="Calcium-dependent phosphotriesterase"/>
    <property type="match status" value="1"/>
</dbReference>
<dbReference type="InterPro" id="IPR006530">
    <property type="entry name" value="YD"/>
</dbReference>
<dbReference type="PANTHER" id="PTHR32305:SF15">
    <property type="entry name" value="PROTEIN RHSA-RELATED"/>
    <property type="match status" value="1"/>
</dbReference>
<dbReference type="NCBIfam" id="TIGR03696">
    <property type="entry name" value="Rhs_assc_core"/>
    <property type="match status" value="1"/>
</dbReference>
<dbReference type="InterPro" id="IPR050708">
    <property type="entry name" value="T6SS_VgrG/RHS"/>
</dbReference>
<keyword evidence="1" id="KW-0677">Repeat</keyword>
<name>A0A1I1SAQ9_9ACTN</name>
<keyword evidence="4" id="KW-0812">Transmembrane</keyword>
<keyword evidence="4" id="KW-1133">Transmembrane helix</keyword>
<feature type="domain" description="Putative T7SS secretion signal" evidence="6">
    <location>
        <begin position="19"/>
        <end position="206"/>
    </location>
</feature>
<dbReference type="Pfam" id="PF05593">
    <property type="entry name" value="RHS_repeat"/>
    <property type="match status" value="3"/>
</dbReference>
<evidence type="ECO:0000313" key="8">
    <source>
        <dbReference type="EMBL" id="SFD43422.1"/>
    </source>
</evidence>
<evidence type="ECO:0000256" key="2">
    <source>
        <dbReference type="SAM" id="Coils"/>
    </source>
</evidence>
<dbReference type="Pfam" id="PF25023">
    <property type="entry name" value="TEN_YD-shell"/>
    <property type="match status" value="1"/>
</dbReference>
<protein>
    <submittedName>
        <fullName evidence="8">RHS repeat-associated core domain-containing protein</fullName>
    </submittedName>
</protein>
<feature type="region of interest" description="Disordered" evidence="3">
    <location>
        <begin position="781"/>
        <end position="811"/>
    </location>
</feature>
<proteinExistence type="predicted"/>
<feature type="domain" description="DUF6531" evidence="5">
    <location>
        <begin position="337"/>
        <end position="408"/>
    </location>
</feature>
<dbReference type="OrthoDB" id="4981820at2"/>
<accession>A0A1I1SAQ9</accession>
<keyword evidence="4" id="KW-0472">Membrane</keyword>
<feature type="coiled-coil region" evidence="2">
    <location>
        <begin position="97"/>
        <end position="207"/>
    </location>
</feature>
<evidence type="ECO:0000259" key="5">
    <source>
        <dbReference type="Pfam" id="PF20148"/>
    </source>
</evidence>
<reference evidence="8 9" key="1">
    <citation type="submission" date="2016-10" db="EMBL/GenBank/DDBJ databases">
        <authorList>
            <person name="de Groot N.N."/>
        </authorList>
    </citation>
    <scope>NUCLEOTIDE SEQUENCE [LARGE SCALE GENOMIC DNA]</scope>
    <source>
        <strain evidence="8 9">CGMCC 4.5739</strain>
    </source>
</reference>
<dbReference type="InterPro" id="IPR045351">
    <property type="entry name" value="DUF6531"/>
</dbReference>
<evidence type="ECO:0000256" key="3">
    <source>
        <dbReference type="SAM" id="MobiDB-lite"/>
    </source>
</evidence>
<evidence type="ECO:0000259" key="6">
    <source>
        <dbReference type="Pfam" id="PF21725"/>
    </source>
</evidence>
<evidence type="ECO:0000259" key="7">
    <source>
        <dbReference type="Pfam" id="PF25023"/>
    </source>
</evidence>
<dbReference type="Gene3D" id="1.20.120.330">
    <property type="entry name" value="Nucleotidyltransferases domain 2"/>
    <property type="match status" value="1"/>
</dbReference>
<dbReference type="NCBIfam" id="TIGR01643">
    <property type="entry name" value="YD_repeat_2x"/>
    <property type="match status" value="10"/>
</dbReference>
<dbReference type="STRING" id="910347.SAMN05421773_11546"/>
<dbReference type="InterPro" id="IPR049082">
    <property type="entry name" value="T7SS_signal"/>
</dbReference>
<dbReference type="Gene3D" id="2.180.10.10">
    <property type="entry name" value="RHS repeat-associated core"/>
    <property type="match status" value="3"/>
</dbReference>
<organism evidence="8 9">
    <name type="scientific">Streptomyces aidingensis</name>
    <dbReference type="NCBI Taxonomy" id="910347"/>
    <lineage>
        <taxon>Bacteria</taxon>
        <taxon>Bacillati</taxon>
        <taxon>Actinomycetota</taxon>
        <taxon>Actinomycetes</taxon>
        <taxon>Kitasatosporales</taxon>
        <taxon>Streptomycetaceae</taxon>
        <taxon>Streptomyces</taxon>
    </lineage>
</organism>
<feature type="domain" description="Teneurin-like YD-shell" evidence="7">
    <location>
        <begin position="586"/>
        <end position="772"/>
    </location>
</feature>
<keyword evidence="9" id="KW-1185">Reference proteome</keyword>
<gene>
    <name evidence="8" type="ORF">SAMN05421773_11546</name>
</gene>